<keyword evidence="3" id="KW-1185">Reference proteome</keyword>
<feature type="compositionally biased region" description="Low complexity" evidence="1">
    <location>
        <begin position="168"/>
        <end position="183"/>
    </location>
</feature>
<gene>
    <name evidence="2" type="ORF">LSALG_LOCUS39886</name>
</gene>
<evidence type="ECO:0000256" key="1">
    <source>
        <dbReference type="SAM" id="MobiDB-lite"/>
    </source>
</evidence>
<evidence type="ECO:0000313" key="3">
    <source>
        <dbReference type="Proteomes" id="UP001177003"/>
    </source>
</evidence>
<feature type="region of interest" description="Disordered" evidence="1">
    <location>
        <begin position="135"/>
        <end position="196"/>
    </location>
</feature>
<organism evidence="2 3">
    <name type="scientific">Lactuca saligna</name>
    <name type="common">Willowleaf lettuce</name>
    <dbReference type="NCBI Taxonomy" id="75948"/>
    <lineage>
        <taxon>Eukaryota</taxon>
        <taxon>Viridiplantae</taxon>
        <taxon>Streptophyta</taxon>
        <taxon>Embryophyta</taxon>
        <taxon>Tracheophyta</taxon>
        <taxon>Spermatophyta</taxon>
        <taxon>Magnoliopsida</taxon>
        <taxon>eudicotyledons</taxon>
        <taxon>Gunneridae</taxon>
        <taxon>Pentapetalae</taxon>
        <taxon>asterids</taxon>
        <taxon>campanulids</taxon>
        <taxon>Asterales</taxon>
        <taxon>Asteraceae</taxon>
        <taxon>Cichorioideae</taxon>
        <taxon>Cichorieae</taxon>
        <taxon>Lactucinae</taxon>
        <taxon>Lactuca</taxon>
    </lineage>
</organism>
<accession>A0AA35ZYU9</accession>
<feature type="region of interest" description="Disordered" evidence="1">
    <location>
        <begin position="38"/>
        <end position="60"/>
    </location>
</feature>
<evidence type="ECO:0000313" key="2">
    <source>
        <dbReference type="EMBL" id="CAI9301328.1"/>
    </source>
</evidence>
<name>A0AA35ZYU9_LACSI</name>
<feature type="compositionally biased region" description="Low complexity" evidence="1">
    <location>
        <begin position="149"/>
        <end position="159"/>
    </location>
</feature>
<reference evidence="2" key="1">
    <citation type="submission" date="2023-04" db="EMBL/GenBank/DDBJ databases">
        <authorList>
            <person name="Vijverberg K."/>
            <person name="Xiong W."/>
            <person name="Schranz E."/>
        </authorList>
    </citation>
    <scope>NUCLEOTIDE SEQUENCE</scope>
</reference>
<dbReference type="EMBL" id="OX465085">
    <property type="protein sequence ID" value="CAI9301328.1"/>
    <property type="molecule type" value="Genomic_DNA"/>
</dbReference>
<proteinExistence type="predicted"/>
<dbReference type="Proteomes" id="UP001177003">
    <property type="component" value="Chromosome 9"/>
</dbReference>
<sequence length="196" mass="21029">MSNLRSDFNLKKRVYFLFCLHSSKFSIVGGTLAPSSLRHHSSTITSDHHRPSPPSSQISALVSDCKRPDEKGHPKAASFRTIPLPFPDLYARIFDGNSVTGNFRSYSTQSSSVVGASSCRVPPLQITATSFLAIDDDGDDTSHHEPRPSDASSYTASSSGNPNKRAKPSTPIAPSASPSTYSPDGTSIIVDDLAFE</sequence>
<protein>
    <submittedName>
        <fullName evidence="2">Uncharacterized protein</fullName>
    </submittedName>
</protein>
<dbReference type="AlphaFoldDB" id="A0AA35ZYU9"/>